<dbReference type="Proteomes" id="UP000095283">
    <property type="component" value="Unplaced"/>
</dbReference>
<evidence type="ECO:0000313" key="2">
    <source>
        <dbReference type="WBParaSite" id="Hba_06901"/>
    </source>
</evidence>
<evidence type="ECO:0000313" key="1">
    <source>
        <dbReference type="Proteomes" id="UP000095283"/>
    </source>
</evidence>
<organism evidence="1 2">
    <name type="scientific">Heterorhabditis bacteriophora</name>
    <name type="common">Entomopathogenic nematode worm</name>
    <dbReference type="NCBI Taxonomy" id="37862"/>
    <lineage>
        <taxon>Eukaryota</taxon>
        <taxon>Metazoa</taxon>
        <taxon>Ecdysozoa</taxon>
        <taxon>Nematoda</taxon>
        <taxon>Chromadorea</taxon>
        <taxon>Rhabditida</taxon>
        <taxon>Rhabditina</taxon>
        <taxon>Rhabditomorpha</taxon>
        <taxon>Strongyloidea</taxon>
        <taxon>Heterorhabditidae</taxon>
        <taxon>Heterorhabditis</taxon>
    </lineage>
</organism>
<proteinExistence type="predicted"/>
<keyword evidence="1" id="KW-1185">Reference proteome</keyword>
<accession>A0A1I7WP32</accession>
<dbReference type="WBParaSite" id="Hba_06901">
    <property type="protein sequence ID" value="Hba_06901"/>
    <property type="gene ID" value="Hba_06901"/>
</dbReference>
<name>A0A1I7WP32_HETBA</name>
<reference evidence="2" key="1">
    <citation type="submission" date="2016-11" db="UniProtKB">
        <authorList>
            <consortium name="WormBaseParasite"/>
        </authorList>
    </citation>
    <scope>IDENTIFICATION</scope>
</reference>
<dbReference type="AlphaFoldDB" id="A0A1I7WP32"/>
<sequence length="103" mass="11836">MEYRTKRSLSSWSVVRISSFVIGQYWDVCPEFSTPFGTSYIFIYVYISNFFQVFEHQRELALSLIERLPISTDGAHVAVGINSFTSVPTLRLTLGLGRDKKVY</sequence>
<protein>
    <submittedName>
        <fullName evidence="2">Uncharacterized protein</fullName>
    </submittedName>
</protein>